<dbReference type="InterPro" id="IPR004963">
    <property type="entry name" value="PAE/NOTUM"/>
</dbReference>
<organism evidence="6 7">
    <name type="scientific">Papaver atlanticum</name>
    <dbReference type="NCBI Taxonomy" id="357466"/>
    <lineage>
        <taxon>Eukaryota</taxon>
        <taxon>Viridiplantae</taxon>
        <taxon>Streptophyta</taxon>
        <taxon>Embryophyta</taxon>
        <taxon>Tracheophyta</taxon>
        <taxon>Spermatophyta</taxon>
        <taxon>Magnoliopsida</taxon>
        <taxon>Ranunculales</taxon>
        <taxon>Papaveraceae</taxon>
        <taxon>Papaveroideae</taxon>
        <taxon>Papaver</taxon>
    </lineage>
</organism>
<evidence type="ECO:0000256" key="5">
    <source>
        <dbReference type="RuleBase" id="RU363114"/>
    </source>
</evidence>
<evidence type="ECO:0000256" key="1">
    <source>
        <dbReference type="ARBA" id="ARBA00003534"/>
    </source>
</evidence>
<dbReference type="EMBL" id="JAJJMB010002072">
    <property type="protein sequence ID" value="KAI3953123.1"/>
    <property type="molecule type" value="Genomic_DNA"/>
</dbReference>
<dbReference type="GO" id="GO:0071555">
    <property type="term" value="P:cell wall organization"/>
    <property type="evidence" value="ECO:0007669"/>
    <property type="project" value="UniProtKB-KW"/>
</dbReference>
<reference evidence="6" key="1">
    <citation type="submission" date="2022-04" db="EMBL/GenBank/DDBJ databases">
        <title>A functionally conserved STORR gene fusion in Papaver species that diverged 16.8 million years ago.</title>
        <authorList>
            <person name="Catania T."/>
        </authorList>
    </citation>
    <scope>NUCLEOTIDE SEQUENCE</scope>
    <source>
        <strain evidence="6">S-188037</strain>
    </source>
</reference>
<evidence type="ECO:0000313" key="7">
    <source>
        <dbReference type="Proteomes" id="UP001202328"/>
    </source>
</evidence>
<dbReference type="EC" id="3.1.1.-" evidence="5"/>
<keyword evidence="5" id="KW-0964">Secreted</keyword>
<keyword evidence="4 5" id="KW-0134">Cell wall</keyword>
<evidence type="ECO:0000256" key="2">
    <source>
        <dbReference type="ARBA" id="ARBA00004191"/>
    </source>
</evidence>
<accession>A0AAD4XSW8</accession>
<feature type="non-terminal residue" evidence="6">
    <location>
        <position position="99"/>
    </location>
</feature>
<dbReference type="AlphaFoldDB" id="A0AAD4XSW8"/>
<name>A0AAD4XSW8_9MAGN</name>
<evidence type="ECO:0000256" key="4">
    <source>
        <dbReference type="ARBA" id="ARBA00022512"/>
    </source>
</evidence>
<keyword evidence="5" id="KW-0961">Cell wall biogenesis/degradation</keyword>
<dbReference type="Proteomes" id="UP001202328">
    <property type="component" value="Unassembled WGS sequence"/>
</dbReference>
<keyword evidence="7" id="KW-1185">Reference proteome</keyword>
<protein>
    <recommendedName>
        <fullName evidence="5">Pectin acetylesterase</fullName>
        <ecNumber evidence="5">3.1.1.-</ecNumber>
    </recommendedName>
</protein>
<proteinExistence type="inferred from homology"/>
<comment type="subcellular location">
    <subcellularLocation>
        <location evidence="2 5">Secreted</location>
        <location evidence="2 5">Cell wall</location>
    </subcellularLocation>
</comment>
<comment type="caution">
    <text evidence="6">The sequence shown here is derived from an EMBL/GenBank/DDBJ whole genome shotgun (WGS) entry which is preliminary data.</text>
</comment>
<sequence>MSRSGFANRGTNDYIKNAVRLLVVIGIMYTAKTANAINFDLTIGLFQYPNPDADPKLIEVTKVVNASQTGAVCLDGSVPAIHWSKGFESGSNNWLIHIE</sequence>
<dbReference type="GO" id="GO:0016787">
    <property type="term" value="F:hydrolase activity"/>
    <property type="evidence" value="ECO:0007669"/>
    <property type="project" value="UniProtKB-KW"/>
</dbReference>
<evidence type="ECO:0000256" key="3">
    <source>
        <dbReference type="ARBA" id="ARBA00005784"/>
    </source>
</evidence>
<gene>
    <name evidence="6" type="ORF">MKW98_020318</name>
</gene>
<comment type="similarity">
    <text evidence="3 5">Belongs to the pectinacetylesterase family.</text>
</comment>
<comment type="function">
    <text evidence="1 5">Hydrolyzes acetyl esters in homogalacturonan regions of pectin. In type I primary cell wall, galacturonic acid residues of pectin can be acetylated at the O-2 and O-3 positions. Decreasing the degree of acetylation of pectin gels in vitro alters their physical properties.</text>
</comment>
<keyword evidence="5" id="KW-0378">Hydrolase</keyword>
<evidence type="ECO:0000313" key="6">
    <source>
        <dbReference type="EMBL" id="KAI3953123.1"/>
    </source>
</evidence>
<dbReference type="Pfam" id="PF03283">
    <property type="entry name" value="PAE"/>
    <property type="match status" value="1"/>
</dbReference>